<protein>
    <submittedName>
        <fullName evidence="1">Unannotated protein</fullName>
    </submittedName>
</protein>
<gene>
    <name evidence="1" type="ORF">UFOPK3733_01055</name>
</gene>
<name>A0A6J7J2F4_9ZZZZ</name>
<evidence type="ECO:0000313" key="1">
    <source>
        <dbReference type="EMBL" id="CAB4937316.1"/>
    </source>
</evidence>
<reference evidence="1" key="1">
    <citation type="submission" date="2020-05" db="EMBL/GenBank/DDBJ databases">
        <authorList>
            <person name="Chiriac C."/>
            <person name="Salcher M."/>
            <person name="Ghai R."/>
            <person name="Kavagutti S V."/>
        </authorList>
    </citation>
    <scope>NUCLEOTIDE SEQUENCE</scope>
</reference>
<proteinExistence type="predicted"/>
<accession>A0A6J7J2F4</accession>
<sequence>MFASYAYLAPVQINDGDGTYGGDGNSGAPHGGMTVQPGGVAQMSGGLVNVPENLPQGVKLVFKFGM</sequence>
<organism evidence="1">
    <name type="scientific">freshwater metagenome</name>
    <dbReference type="NCBI Taxonomy" id="449393"/>
    <lineage>
        <taxon>unclassified sequences</taxon>
        <taxon>metagenomes</taxon>
        <taxon>ecological metagenomes</taxon>
    </lineage>
</organism>
<dbReference type="EMBL" id="CAFBNC010000045">
    <property type="protein sequence ID" value="CAB4937316.1"/>
    <property type="molecule type" value="Genomic_DNA"/>
</dbReference>
<dbReference type="AlphaFoldDB" id="A0A6J7J2F4"/>